<dbReference type="EMBL" id="OX597821">
    <property type="protein sequence ID" value="CAI9727088.1"/>
    <property type="molecule type" value="Genomic_DNA"/>
</dbReference>
<feature type="transmembrane region" description="Helical" evidence="6">
    <location>
        <begin position="192"/>
        <end position="217"/>
    </location>
</feature>
<gene>
    <name evidence="7" type="ORF">OCTVUL_1B012644</name>
</gene>
<name>A0AA36F9R2_OCTVU</name>
<evidence type="ECO:0000313" key="8">
    <source>
        <dbReference type="Proteomes" id="UP001162480"/>
    </source>
</evidence>
<feature type="transmembrane region" description="Helical" evidence="6">
    <location>
        <begin position="149"/>
        <end position="171"/>
    </location>
</feature>
<reference evidence="7" key="1">
    <citation type="submission" date="2023-08" db="EMBL/GenBank/DDBJ databases">
        <authorList>
            <person name="Alioto T."/>
            <person name="Alioto T."/>
            <person name="Gomez Garrido J."/>
        </authorList>
    </citation>
    <scope>NUCLEOTIDE SEQUENCE</scope>
</reference>
<sequence length="489" mass="55183">MPGCCTAQLSCCFGTASCGFCCRCCHPINESTSTRIMYTLYFFFIILIACLMLFPQVQDEVVKKVPWFNETCSYLSLGEDCHQLTGFKAVYRICFGLSAFHFMLFIFTFHVANSNGFRASIQNGFWFFKFVILCLFCATAFMLPREFNLYWMYVGIAGGFLFILIQLIFLVDFTYAWNIKWSYKPSGEINTCGAAGTIICGLLFYLVAIGGIVWLFYNYTRINGCNINKAFISINVGLCLLLNVVTLILCSSKRNHNAGILQSSVITLYVIFLTWTALSSEPPTDVSLSDTILPKNSFSKVLSSSDIAGNDTLLYRCRPIPVISDDISAYGGLVLMIALALYSSLTSSGQSYKLKYKAKENSEQTSCCCCYKNRFNPTDFGGQQVIYNEATGVIYSYSFFHLVFSFASLYIMMQLTNWHRPDETDLVKFGLNWPAVWVKLISSWICVLIFLTTTLFPKCYPCRGLALQTRLAKQESNRNNAEQETCLNS</sequence>
<comment type="subcellular location">
    <subcellularLocation>
        <location evidence="1">Membrane</location>
        <topology evidence="1">Multi-pass membrane protein</topology>
    </subcellularLocation>
</comment>
<dbReference type="PANTHER" id="PTHR10383">
    <property type="entry name" value="SERINE INCORPORATOR"/>
    <property type="match status" value="1"/>
</dbReference>
<organism evidence="7 8">
    <name type="scientific">Octopus vulgaris</name>
    <name type="common">Common octopus</name>
    <dbReference type="NCBI Taxonomy" id="6645"/>
    <lineage>
        <taxon>Eukaryota</taxon>
        <taxon>Metazoa</taxon>
        <taxon>Spiralia</taxon>
        <taxon>Lophotrochozoa</taxon>
        <taxon>Mollusca</taxon>
        <taxon>Cephalopoda</taxon>
        <taxon>Coleoidea</taxon>
        <taxon>Octopodiformes</taxon>
        <taxon>Octopoda</taxon>
        <taxon>Incirrata</taxon>
        <taxon>Octopodidae</taxon>
        <taxon>Octopus</taxon>
    </lineage>
</organism>
<evidence type="ECO:0000256" key="6">
    <source>
        <dbReference type="SAM" id="Phobius"/>
    </source>
</evidence>
<comment type="similarity">
    <text evidence="2">Belongs to the TDE1 family.</text>
</comment>
<evidence type="ECO:0000256" key="2">
    <source>
        <dbReference type="ARBA" id="ARBA00006665"/>
    </source>
</evidence>
<proteinExistence type="inferred from homology"/>
<dbReference type="InterPro" id="IPR005016">
    <property type="entry name" value="TDE1/TMS"/>
</dbReference>
<keyword evidence="8" id="KW-1185">Reference proteome</keyword>
<keyword evidence="4 6" id="KW-1133">Transmembrane helix</keyword>
<dbReference type="Pfam" id="PF03348">
    <property type="entry name" value="Serinc"/>
    <property type="match status" value="1"/>
</dbReference>
<dbReference type="GO" id="GO:0016020">
    <property type="term" value="C:membrane"/>
    <property type="evidence" value="ECO:0007669"/>
    <property type="project" value="UniProtKB-SubCell"/>
</dbReference>
<feature type="transmembrane region" description="Helical" evidence="6">
    <location>
        <begin position="258"/>
        <end position="278"/>
    </location>
</feature>
<keyword evidence="5 6" id="KW-0472">Membrane</keyword>
<dbReference type="Proteomes" id="UP001162480">
    <property type="component" value="Chromosome 8"/>
</dbReference>
<feature type="transmembrane region" description="Helical" evidence="6">
    <location>
        <begin position="229"/>
        <end position="251"/>
    </location>
</feature>
<feature type="transmembrane region" description="Helical" evidence="6">
    <location>
        <begin position="38"/>
        <end position="57"/>
    </location>
</feature>
<feature type="transmembrane region" description="Helical" evidence="6">
    <location>
        <begin position="124"/>
        <end position="143"/>
    </location>
</feature>
<feature type="transmembrane region" description="Helical" evidence="6">
    <location>
        <begin position="327"/>
        <end position="345"/>
    </location>
</feature>
<feature type="transmembrane region" description="Helical" evidence="6">
    <location>
        <begin position="394"/>
        <end position="415"/>
    </location>
</feature>
<keyword evidence="3 6" id="KW-0812">Transmembrane</keyword>
<accession>A0AA36F9R2</accession>
<evidence type="ECO:0000256" key="4">
    <source>
        <dbReference type="ARBA" id="ARBA00022989"/>
    </source>
</evidence>
<feature type="transmembrane region" description="Helical" evidence="6">
    <location>
        <begin position="89"/>
        <end position="112"/>
    </location>
</feature>
<protein>
    <submittedName>
        <fullName evidence="7">Serine incorporator 5-like</fullName>
    </submittedName>
</protein>
<evidence type="ECO:0000256" key="3">
    <source>
        <dbReference type="ARBA" id="ARBA00022692"/>
    </source>
</evidence>
<evidence type="ECO:0000256" key="5">
    <source>
        <dbReference type="ARBA" id="ARBA00023136"/>
    </source>
</evidence>
<evidence type="ECO:0000313" key="7">
    <source>
        <dbReference type="EMBL" id="CAI9727088.1"/>
    </source>
</evidence>
<feature type="transmembrane region" description="Helical" evidence="6">
    <location>
        <begin position="435"/>
        <end position="456"/>
    </location>
</feature>
<dbReference type="PANTHER" id="PTHR10383:SF9">
    <property type="entry name" value="SERINE INCORPORATOR, ISOFORM F"/>
    <property type="match status" value="1"/>
</dbReference>
<evidence type="ECO:0000256" key="1">
    <source>
        <dbReference type="ARBA" id="ARBA00004141"/>
    </source>
</evidence>
<dbReference type="AlphaFoldDB" id="A0AA36F9R2"/>